<evidence type="ECO:0000313" key="3">
    <source>
        <dbReference type="EMBL" id="KZM34743.1"/>
    </source>
</evidence>
<evidence type="ECO:0000313" key="4">
    <source>
        <dbReference type="Proteomes" id="UP000076447"/>
    </source>
</evidence>
<dbReference type="STRING" id="43678.OJAG_25490"/>
<keyword evidence="1" id="KW-0812">Transmembrane</keyword>
<comment type="caution">
    <text evidence="3">The sequence shown here is derived from an EMBL/GenBank/DDBJ whole genome shotgun (WGS) entry which is preliminary data.</text>
</comment>
<evidence type="ECO:0000259" key="2">
    <source>
        <dbReference type="Pfam" id="PF09851"/>
    </source>
</evidence>
<gene>
    <name evidence="3" type="ORF">OJAG_25490</name>
</gene>
<keyword evidence="1" id="KW-0472">Membrane</keyword>
<evidence type="ECO:0000256" key="1">
    <source>
        <dbReference type="SAM" id="Phobius"/>
    </source>
</evidence>
<sequence>MDFWDFFWLLIWSFVFIAYLMVLFQILGDLFRDHTLNGWWKALWIIALVIFPFLTALIYVIARGKGMTERQLAAASAAKAQADSYIREVATGGQSPTDQIATAKSLLDAGTITPDEFASLKAKALA</sequence>
<accession>A0A163R132</accession>
<feature type="transmembrane region" description="Helical" evidence="1">
    <location>
        <begin position="39"/>
        <end position="62"/>
    </location>
</feature>
<dbReference type="Proteomes" id="UP000076447">
    <property type="component" value="Unassembled WGS sequence"/>
</dbReference>
<organism evidence="3 4">
    <name type="scientific">Oerskovia enterophila</name>
    <dbReference type="NCBI Taxonomy" id="43678"/>
    <lineage>
        <taxon>Bacteria</taxon>
        <taxon>Bacillati</taxon>
        <taxon>Actinomycetota</taxon>
        <taxon>Actinomycetes</taxon>
        <taxon>Micrococcales</taxon>
        <taxon>Cellulomonadaceae</taxon>
        <taxon>Oerskovia</taxon>
    </lineage>
</organism>
<name>A0A163R132_9CELL</name>
<dbReference type="PATRIC" id="fig|43678.3.peg.2664"/>
<dbReference type="InterPro" id="IPR018649">
    <property type="entry name" value="SHOCT"/>
</dbReference>
<reference evidence="3 4" key="1">
    <citation type="submission" date="2016-01" db="EMBL/GenBank/DDBJ databases">
        <title>Genome sequence of Oerskovia enterophila VJag, an agar and cellulose degrading bacterium.</title>
        <authorList>
            <person name="Poehlein A."/>
            <person name="Jag V."/>
            <person name="Bengelsdorf F."/>
            <person name="Duerre P."/>
            <person name="Daniel R."/>
        </authorList>
    </citation>
    <scope>NUCLEOTIDE SEQUENCE [LARGE SCALE GENOMIC DNA]</scope>
    <source>
        <strain evidence="3 4">VJag</strain>
    </source>
</reference>
<dbReference type="Pfam" id="PF09851">
    <property type="entry name" value="SHOCT"/>
    <property type="match status" value="1"/>
</dbReference>
<dbReference type="RefSeq" id="WP_068708952.1">
    <property type="nucleotide sequence ID" value="NZ_LRIE01000077.1"/>
</dbReference>
<feature type="domain" description="SHOCT" evidence="2">
    <location>
        <begin position="98"/>
        <end position="125"/>
    </location>
</feature>
<dbReference type="AlphaFoldDB" id="A0A163R132"/>
<dbReference type="OrthoDB" id="7596142at2"/>
<feature type="transmembrane region" description="Helical" evidence="1">
    <location>
        <begin position="7"/>
        <end position="27"/>
    </location>
</feature>
<keyword evidence="1" id="KW-1133">Transmembrane helix</keyword>
<proteinExistence type="predicted"/>
<protein>
    <recommendedName>
        <fullName evidence="2">SHOCT domain-containing protein</fullName>
    </recommendedName>
</protein>
<dbReference type="EMBL" id="LRIE01000077">
    <property type="protein sequence ID" value="KZM34743.1"/>
    <property type="molecule type" value="Genomic_DNA"/>
</dbReference>